<evidence type="ECO:0000259" key="7">
    <source>
        <dbReference type="Pfam" id="PF00945"/>
    </source>
</evidence>
<comment type="caution">
    <text evidence="8">The sequence shown here is derived from an EMBL/GenBank/DDBJ whole genome shotgun (WGS) entry which is preliminary data.</text>
</comment>
<evidence type="ECO:0000256" key="5">
    <source>
        <dbReference type="ARBA" id="ARBA00023274"/>
    </source>
</evidence>
<reference evidence="8 9" key="1">
    <citation type="submission" date="2023-10" db="EMBL/GenBank/DDBJ databases">
        <title>Genomes of two closely related lineages of the louse Polyplax serrata with different host specificities.</title>
        <authorList>
            <person name="Martinu J."/>
            <person name="Tarabai H."/>
            <person name="Stefka J."/>
            <person name="Hypsa V."/>
        </authorList>
    </citation>
    <scope>NUCLEOTIDE SEQUENCE [LARGE SCALE GENOMIC DNA]</scope>
    <source>
        <strain evidence="8">HR10_N</strain>
    </source>
</reference>
<gene>
    <name evidence="8" type="ORF">RUM43_002465</name>
</gene>
<evidence type="ECO:0000313" key="8">
    <source>
        <dbReference type="EMBL" id="KAK6628650.1"/>
    </source>
</evidence>
<keyword evidence="4" id="KW-1035">Host cytoplasm</keyword>
<dbReference type="InterPro" id="IPR023331">
    <property type="entry name" value="Rhabdovirus_ncapsid_C"/>
</dbReference>
<dbReference type="Gene3D" id="1.10.3570.10">
    <property type="entry name" value="Rhabdovirus nucleocapsid protein like domain"/>
    <property type="match status" value="2"/>
</dbReference>
<dbReference type="InterPro" id="IPR023330">
    <property type="entry name" value="Rhabdovirus_ncapsid_N"/>
</dbReference>
<evidence type="ECO:0000256" key="2">
    <source>
        <dbReference type="ARBA" id="ARBA00004328"/>
    </source>
</evidence>
<dbReference type="GO" id="GO:0030430">
    <property type="term" value="C:host cell cytoplasm"/>
    <property type="evidence" value="ECO:0007669"/>
    <property type="project" value="UniProtKB-SubCell"/>
</dbReference>
<keyword evidence="5" id="KW-0687">Ribonucleoprotein</keyword>
<dbReference type="AlphaFoldDB" id="A0AAN8NUP5"/>
<evidence type="ECO:0000313" key="9">
    <source>
        <dbReference type="Proteomes" id="UP001372834"/>
    </source>
</evidence>
<feature type="domain" description="Rhabdovirus nucleocapsid" evidence="7">
    <location>
        <begin position="223"/>
        <end position="386"/>
    </location>
</feature>
<dbReference type="InterPro" id="IPR035961">
    <property type="entry name" value="Rhabdovirus_nucleoprotein-like"/>
</dbReference>
<proteinExistence type="predicted"/>
<comment type="subcellular location">
    <subcellularLocation>
        <location evidence="1">Host cytoplasm</location>
    </subcellularLocation>
    <subcellularLocation>
        <location evidence="2">Virion</location>
    </subcellularLocation>
</comment>
<keyword evidence="3" id="KW-0694">RNA-binding</keyword>
<dbReference type="GO" id="GO:0003723">
    <property type="term" value="F:RNA binding"/>
    <property type="evidence" value="ECO:0007669"/>
    <property type="project" value="UniProtKB-KW"/>
</dbReference>
<protein>
    <recommendedName>
        <fullName evidence="7">Rhabdovirus nucleocapsid domain-containing protein</fullName>
    </recommendedName>
</protein>
<sequence length="390" mass="44023">MAGLFRANIRHLHEALEIPAAAQARPRLEIRAQEVADRRDRLQNRTALLSLLEIIVQELNSDWIANGRLMGKLGDKISPLNLLEVTEFENGGDLHGAKETIDKDLLAGGLLLIYRCIGIPPGGYEHDFLTTLMTTAKVVFPKSPFFFEYPRKNAQAQRTPLGRDTNSEGLEPPKKPECPPDPNVGSGERLRAIIACIPRISAEIIPTQPQGIEIPPFPRRESTRNNYQSWDQDPGFRIIVAALDMFLVKFPNHPQSKLRMGTIPSRWRDCLALKNIYEILERYTLDKLIVLLSWCWEDALFPEIESIWAKDISSYGQPDGYFPYMADFGFVSRSPYSTTSNPAIHLFISTLFACLGDKRGYNSRFIPCPAPTGVVDNAFIMAYAFTKDKR</sequence>
<evidence type="ECO:0000256" key="6">
    <source>
        <dbReference type="SAM" id="MobiDB-lite"/>
    </source>
</evidence>
<name>A0AAN8NUP5_POLSC</name>
<dbReference type="Pfam" id="PF00945">
    <property type="entry name" value="Rhabdo_ncap"/>
    <property type="match status" value="1"/>
</dbReference>
<dbReference type="Gene3D" id="1.10.3610.10">
    <property type="entry name" value="Nucleoprotein"/>
    <property type="match status" value="1"/>
</dbReference>
<evidence type="ECO:0000256" key="3">
    <source>
        <dbReference type="ARBA" id="ARBA00022884"/>
    </source>
</evidence>
<dbReference type="Proteomes" id="UP001372834">
    <property type="component" value="Unassembled WGS sequence"/>
</dbReference>
<organism evidence="8 9">
    <name type="scientific">Polyplax serrata</name>
    <name type="common">Common mouse louse</name>
    <dbReference type="NCBI Taxonomy" id="468196"/>
    <lineage>
        <taxon>Eukaryota</taxon>
        <taxon>Metazoa</taxon>
        <taxon>Ecdysozoa</taxon>
        <taxon>Arthropoda</taxon>
        <taxon>Hexapoda</taxon>
        <taxon>Insecta</taxon>
        <taxon>Pterygota</taxon>
        <taxon>Neoptera</taxon>
        <taxon>Paraneoptera</taxon>
        <taxon>Psocodea</taxon>
        <taxon>Troctomorpha</taxon>
        <taxon>Phthiraptera</taxon>
        <taxon>Anoplura</taxon>
        <taxon>Polyplacidae</taxon>
        <taxon>Polyplax</taxon>
    </lineage>
</organism>
<dbReference type="GO" id="GO:1990904">
    <property type="term" value="C:ribonucleoprotein complex"/>
    <property type="evidence" value="ECO:0007669"/>
    <property type="project" value="UniProtKB-KW"/>
</dbReference>
<dbReference type="InterPro" id="IPR000448">
    <property type="entry name" value="Rhabdo_ncapsid"/>
</dbReference>
<evidence type="ECO:0000256" key="1">
    <source>
        <dbReference type="ARBA" id="ARBA00004192"/>
    </source>
</evidence>
<evidence type="ECO:0000256" key="4">
    <source>
        <dbReference type="ARBA" id="ARBA00023200"/>
    </source>
</evidence>
<dbReference type="SUPFAM" id="SSF140809">
    <property type="entry name" value="Rhabdovirus nucleoprotein-like"/>
    <property type="match status" value="2"/>
</dbReference>
<feature type="region of interest" description="Disordered" evidence="6">
    <location>
        <begin position="154"/>
        <end position="182"/>
    </location>
</feature>
<dbReference type="EMBL" id="JAWJWE010000036">
    <property type="protein sequence ID" value="KAK6628650.1"/>
    <property type="molecule type" value="Genomic_DNA"/>
</dbReference>
<accession>A0AAN8NUP5</accession>